<evidence type="ECO:0000313" key="4">
    <source>
        <dbReference type="Proteomes" id="UP001152797"/>
    </source>
</evidence>
<dbReference type="OrthoDB" id="489975at2759"/>
<reference evidence="3 4" key="2">
    <citation type="submission" date="2024-05" db="EMBL/GenBank/DDBJ databases">
        <authorList>
            <person name="Chen Y."/>
            <person name="Shah S."/>
            <person name="Dougan E. K."/>
            <person name="Thang M."/>
            <person name="Chan C."/>
        </authorList>
    </citation>
    <scope>NUCLEOTIDE SEQUENCE [LARGE SCALE GENOMIC DNA]</scope>
</reference>
<evidence type="ECO:0000313" key="2">
    <source>
        <dbReference type="EMBL" id="CAI3983284.1"/>
    </source>
</evidence>
<feature type="compositionally biased region" description="Low complexity" evidence="1">
    <location>
        <begin position="68"/>
        <end position="85"/>
    </location>
</feature>
<proteinExistence type="predicted"/>
<feature type="region of interest" description="Disordered" evidence="1">
    <location>
        <begin position="1"/>
        <end position="243"/>
    </location>
</feature>
<feature type="region of interest" description="Disordered" evidence="1">
    <location>
        <begin position="366"/>
        <end position="412"/>
    </location>
</feature>
<feature type="compositionally biased region" description="Polar residues" evidence="1">
    <location>
        <begin position="178"/>
        <end position="197"/>
    </location>
</feature>
<feature type="compositionally biased region" description="Basic and acidic residues" evidence="1">
    <location>
        <begin position="145"/>
        <end position="156"/>
    </location>
</feature>
<dbReference type="EMBL" id="CAMXCT020000786">
    <property type="protein sequence ID" value="CAL1136659.1"/>
    <property type="molecule type" value="Genomic_DNA"/>
</dbReference>
<comment type="caution">
    <text evidence="2">The sequence shown here is derived from an EMBL/GenBank/DDBJ whole genome shotgun (WGS) entry which is preliminary data.</text>
</comment>
<feature type="compositionally biased region" description="Basic and acidic residues" evidence="1">
    <location>
        <begin position="28"/>
        <end position="49"/>
    </location>
</feature>
<feature type="region of interest" description="Disordered" evidence="1">
    <location>
        <begin position="1184"/>
        <end position="1216"/>
    </location>
</feature>
<dbReference type="EMBL" id="CAMXCT030000786">
    <property type="protein sequence ID" value="CAL4770596.1"/>
    <property type="molecule type" value="Genomic_DNA"/>
</dbReference>
<evidence type="ECO:0000256" key="1">
    <source>
        <dbReference type="SAM" id="MobiDB-lite"/>
    </source>
</evidence>
<feature type="compositionally biased region" description="Acidic residues" evidence="1">
    <location>
        <begin position="50"/>
        <end position="61"/>
    </location>
</feature>
<feature type="compositionally biased region" description="Low complexity" evidence="1">
    <location>
        <begin position="379"/>
        <end position="412"/>
    </location>
</feature>
<reference evidence="2" key="1">
    <citation type="submission" date="2022-10" db="EMBL/GenBank/DDBJ databases">
        <authorList>
            <person name="Chen Y."/>
            <person name="Dougan E. K."/>
            <person name="Chan C."/>
            <person name="Rhodes N."/>
            <person name="Thang M."/>
        </authorList>
    </citation>
    <scope>NUCLEOTIDE SEQUENCE</scope>
</reference>
<name>A0A9P1FMZ4_9DINO</name>
<feature type="compositionally biased region" description="Low complexity" evidence="1">
    <location>
        <begin position="1130"/>
        <end position="1152"/>
    </location>
</feature>
<feature type="region of interest" description="Disordered" evidence="1">
    <location>
        <begin position="948"/>
        <end position="1007"/>
    </location>
</feature>
<dbReference type="AlphaFoldDB" id="A0A9P1FMZ4"/>
<dbReference type="EMBL" id="CAMXCT010000786">
    <property type="protein sequence ID" value="CAI3983284.1"/>
    <property type="molecule type" value="Genomic_DNA"/>
</dbReference>
<dbReference type="Proteomes" id="UP001152797">
    <property type="component" value="Unassembled WGS sequence"/>
</dbReference>
<sequence>MENCTPRPTQDLPDGGEVSKPVSFQVHLNDRGKGLDGSRPQAREVRVEETMPEESEEEQPEELQKAHSAPLPSTKSPPSSSPPRSMQLKPLSAPIAPWADIVDDEDFEPLEVQTLQTEVKADIEEDDDGLGEWGRRRRSMSLPEKPTKSIEEKPMDRQVAVSDSSSPSNNELSPTESAEQPSNSTDNDGGNDETNGLLQRLLGVDSDQQEEKNTQVRTPAVGLPLGAPPSANKRWGGDSGDESEVLMQDMDMGALSPGSDAIWRTQDSDPFYQQVLMEAAPMCPPMQVPQVPQAQMPQAAVPQGMPQAIPHTGMSQTTMASMTQPAMMCEAPQIEGHTWAPWQNWNSWTESADGTWQYNAMPCGCGAPNGAPPEPQPAPQQMWPQDATWPQQGETQQWQEQQEQQQPTQTWQREPGHEILKQLGVTPAGPPEPPVHEENLFLPEALWNRTDIVRALCFKRSRRFLIGAESDIMRLLKAPEGALLRIPKLAPLYQRLLRELCKRFRVREETTPTGEFIIRTTNSSYAPLMPLAAFVPRTWGGSNPNAWKERHRDPAVLRGKHNVTPCPGLLVPPSQINMYDEFGPGAPGDDLGNLGGFGAHRWDMRESEQAQWDMPLLAKQWRFIELPSTQCSAQDDGMVVTVSLNLMQGGGGFGLALCEQGGAFQEPLSRLLDNIHGDGRHAQRPSRPAGNFHVLLVQPSQSGPSPTGEPRWCLKLGHGEQAVQGEYADCRTVAWQDEGRIVTNSGKHSATFWLATYAGGSIQGLDDGGMLVEAGIGRFPWGKIFRARVQRSGVLRKVAVGALGRSQGTHLSAVSLESSVCPDLASREHVVKLFRNGKKGGAAERSPWWLQPGKHGLVALFDSLAICESADAALRLQRAAEECSNGAWQAKTLAGASIEEAVGGQYGNCGLQREQRAMALLGLGRQSAIDLALDEWAAVAEESKKALLPEPPSMAPPPPPSAVPPPPPASQQPHWPTPTPPPPPPISRLSADAPIFTPGGQMEPEKPALSCSALPFIPSESTRAMAEMASNMNASAEEFMPTLMNQVDKSWEEEAWKEPWKPEVQTWNDRKWAQHETHRYDEGEYMKGDPKGKGWGKGKGRMNNGKGQNWNTNNNTTWKGSNNRGMSGAQYGQHGQHGQHNTQHNTQHNSQHNGHRRPNEWNDWEEHWDDWVEKEWSDEAWRSQWRGAEPNKPNKWAQDPELRKTSPEPPQPWFGIGSRGSKIMCVRPTISDLHRKFQWLSMAILMVNMWFESMGRVFSPQLCHIPNHDRL</sequence>
<dbReference type="PANTHER" id="PTHR24216">
    <property type="entry name" value="PAXILLIN-RELATED"/>
    <property type="match status" value="1"/>
</dbReference>
<evidence type="ECO:0000313" key="3">
    <source>
        <dbReference type="EMBL" id="CAL4770596.1"/>
    </source>
</evidence>
<keyword evidence="4" id="KW-1185">Reference proteome</keyword>
<protein>
    <submittedName>
        <fullName evidence="2">Uncharacterized protein</fullName>
    </submittedName>
</protein>
<feature type="region of interest" description="Disordered" evidence="1">
    <location>
        <begin position="1090"/>
        <end position="1161"/>
    </location>
</feature>
<gene>
    <name evidence="2" type="ORF">C1SCF055_LOCUS10905</name>
</gene>
<feature type="compositionally biased region" description="Low complexity" evidence="1">
    <location>
        <begin position="1101"/>
        <end position="1123"/>
    </location>
</feature>
<accession>A0A9P1FMZ4</accession>
<organism evidence="2">
    <name type="scientific">Cladocopium goreaui</name>
    <dbReference type="NCBI Taxonomy" id="2562237"/>
    <lineage>
        <taxon>Eukaryota</taxon>
        <taxon>Sar</taxon>
        <taxon>Alveolata</taxon>
        <taxon>Dinophyceae</taxon>
        <taxon>Suessiales</taxon>
        <taxon>Symbiodiniaceae</taxon>
        <taxon>Cladocopium</taxon>
    </lineage>
</organism>
<feature type="compositionally biased region" description="Low complexity" evidence="1">
    <location>
        <begin position="162"/>
        <end position="177"/>
    </location>
</feature>
<feature type="compositionally biased region" description="Pro residues" evidence="1">
    <location>
        <begin position="949"/>
        <end position="986"/>
    </location>
</feature>